<evidence type="ECO:0000256" key="1">
    <source>
        <dbReference type="SAM" id="MobiDB-lite"/>
    </source>
</evidence>
<keyword evidence="2" id="KW-0812">Transmembrane</keyword>
<protein>
    <submittedName>
        <fullName evidence="3">Uncharacterized protein</fullName>
    </submittedName>
</protein>
<evidence type="ECO:0000256" key="2">
    <source>
        <dbReference type="SAM" id="Phobius"/>
    </source>
</evidence>
<accession>A0AAV4HDP7</accession>
<proteinExistence type="predicted"/>
<keyword evidence="4" id="KW-1185">Reference proteome</keyword>
<feature type="transmembrane region" description="Helical" evidence="2">
    <location>
        <begin position="20"/>
        <end position="38"/>
    </location>
</feature>
<dbReference type="EMBL" id="BMAT01005535">
    <property type="protein sequence ID" value="GFR95163.1"/>
    <property type="molecule type" value="Genomic_DNA"/>
</dbReference>
<sequence>MGPPSRRTDPIGAKYSTVKPTLLVGVVIPYVIVVHTAATARSKIYSSKQALRHGTRGRHGMQESEYRQHQQQLLALATSSTGLHSSLPVPGLRAGAGNSNGWL</sequence>
<gene>
    <name evidence="3" type="ORF">ElyMa_002686000</name>
</gene>
<evidence type="ECO:0000313" key="4">
    <source>
        <dbReference type="Proteomes" id="UP000762676"/>
    </source>
</evidence>
<comment type="caution">
    <text evidence="3">The sequence shown here is derived from an EMBL/GenBank/DDBJ whole genome shotgun (WGS) entry which is preliminary data.</text>
</comment>
<feature type="region of interest" description="Disordered" evidence="1">
    <location>
        <begin position="49"/>
        <end position="71"/>
    </location>
</feature>
<reference evidence="3 4" key="1">
    <citation type="journal article" date="2021" name="Elife">
        <title>Chloroplast acquisition without the gene transfer in kleptoplastic sea slugs, Plakobranchus ocellatus.</title>
        <authorList>
            <person name="Maeda T."/>
            <person name="Takahashi S."/>
            <person name="Yoshida T."/>
            <person name="Shimamura S."/>
            <person name="Takaki Y."/>
            <person name="Nagai Y."/>
            <person name="Toyoda A."/>
            <person name="Suzuki Y."/>
            <person name="Arimoto A."/>
            <person name="Ishii H."/>
            <person name="Satoh N."/>
            <person name="Nishiyama T."/>
            <person name="Hasebe M."/>
            <person name="Maruyama T."/>
            <person name="Minagawa J."/>
            <person name="Obokata J."/>
            <person name="Shigenobu S."/>
        </authorList>
    </citation>
    <scope>NUCLEOTIDE SEQUENCE [LARGE SCALE GENOMIC DNA]</scope>
</reference>
<evidence type="ECO:0000313" key="3">
    <source>
        <dbReference type="EMBL" id="GFR95163.1"/>
    </source>
</evidence>
<organism evidence="3 4">
    <name type="scientific">Elysia marginata</name>
    <dbReference type="NCBI Taxonomy" id="1093978"/>
    <lineage>
        <taxon>Eukaryota</taxon>
        <taxon>Metazoa</taxon>
        <taxon>Spiralia</taxon>
        <taxon>Lophotrochozoa</taxon>
        <taxon>Mollusca</taxon>
        <taxon>Gastropoda</taxon>
        <taxon>Heterobranchia</taxon>
        <taxon>Euthyneura</taxon>
        <taxon>Panpulmonata</taxon>
        <taxon>Sacoglossa</taxon>
        <taxon>Placobranchoidea</taxon>
        <taxon>Plakobranchidae</taxon>
        <taxon>Elysia</taxon>
    </lineage>
</organism>
<keyword evidence="2" id="KW-1133">Transmembrane helix</keyword>
<feature type="compositionally biased region" description="Basic residues" evidence="1">
    <location>
        <begin position="50"/>
        <end position="59"/>
    </location>
</feature>
<keyword evidence="2" id="KW-0472">Membrane</keyword>
<dbReference type="Proteomes" id="UP000762676">
    <property type="component" value="Unassembled WGS sequence"/>
</dbReference>
<name>A0AAV4HDP7_9GAST</name>
<dbReference type="AlphaFoldDB" id="A0AAV4HDP7"/>